<dbReference type="InterPro" id="IPR017907">
    <property type="entry name" value="Znf_RING_CS"/>
</dbReference>
<sequence>MALRHGSLEAQRNSIEYANASWEEDSLPAISLDGAVPGIYRSTVTNILSKHCMEVKLVSEESVQTSAHISKKKLKDLIAKHNNEIFSFMENPEKSPNILGTAETIFRRYGHELPSIRGTNRTTMLKELHLNAEVDEALIEFNEGLKRNVESGGGMEDFVRQMRWLITQYKNKGEEVLRLETNLFQKIDMLDKVNSRLPMITSLAQNDELGNVIDAFSKYAENVYQTAHFEENYKDLIQAYKKWNVCRQLLSFQNVLRCDGAEPACSICLLDPISAAIVPCGHTFCGTCAKKQNTTCFICRGQIRERVKLYFT</sequence>
<accession>A0A6C0KV08</accession>
<feature type="domain" description="RING-type" evidence="4">
    <location>
        <begin position="265"/>
        <end position="300"/>
    </location>
</feature>
<dbReference type="AlphaFoldDB" id="A0A6C0KV08"/>
<keyword evidence="2" id="KW-0863">Zinc-finger</keyword>
<protein>
    <recommendedName>
        <fullName evidence="4">RING-type domain-containing protein</fullName>
    </recommendedName>
</protein>
<keyword evidence="1" id="KW-0479">Metal-binding</keyword>
<dbReference type="PROSITE" id="PS00518">
    <property type="entry name" value="ZF_RING_1"/>
    <property type="match status" value="1"/>
</dbReference>
<evidence type="ECO:0000256" key="3">
    <source>
        <dbReference type="ARBA" id="ARBA00022833"/>
    </source>
</evidence>
<dbReference type="PROSITE" id="PS50089">
    <property type="entry name" value="ZF_RING_2"/>
    <property type="match status" value="1"/>
</dbReference>
<keyword evidence="3" id="KW-0862">Zinc</keyword>
<evidence type="ECO:0000256" key="2">
    <source>
        <dbReference type="ARBA" id="ARBA00022771"/>
    </source>
</evidence>
<proteinExistence type="predicted"/>
<dbReference type="SMART" id="SM00184">
    <property type="entry name" value="RING"/>
    <property type="match status" value="1"/>
</dbReference>
<dbReference type="GO" id="GO:0008270">
    <property type="term" value="F:zinc ion binding"/>
    <property type="evidence" value="ECO:0007669"/>
    <property type="project" value="UniProtKB-KW"/>
</dbReference>
<reference evidence="5" key="1">
    <citation type="journal article" date="2020" name="Nature">
        <title>Giant virus diversity and host interactions through global metagenomics.</title>
        <authorList>
            <person name="Schulz F."/>
            <person name="Roux S."/>
            <person name="Paez-Espino D."/>
            <person name="Jungbluth S."/>
            <person name="Walsh D.A."/>
            <person name="Denef V.J."/>
            <person name="McMahon K.D."/>
            <person name="Konstantinidis K.T."/>
            <person name="Eloe-Fadrosh E.A."/>
            <person name="Kyrpides N.C."/>
            <person name="Woyke T."/>
        </authorList>
    </citation>
    <scope>NUCLEOTIDE SEQUENCE</scope>
    <source>
        <strain evidence="5">GVMAG-S-3300013093-109</strain>
    </source>
</reference>
<dbReference type="SUPFAM" id="SSF57850">
    <property type="entry name" value="RING/U-box"/>
    <property type="match status" value="1"/>
</dbReference>
<dbReference type="Pfam" id="PF13920">
    <property type="entry name" value="zf-C3HC4_3"/>
    <property type="match status" value="1"/>
</dbReference>
<dbReference type="Gene3D" id="3.30.40.10">
    <property type="entry name" value="Zinc/RING finger domain, C3HC4 (zinc finger)"/>
    <property type="match status" value="1"/>
</dbReference>
<evidence type="ECO:0000256" key="1">
    <source>
        <dbReference type="ARBA" id="ARBA00022723"/>
    </source>
</evidence>
<evidence type="ECO:0000259" key="4">
    <source>
        <dbReference type="PROSITE" id="PS50089"/>
    </source>
</evidence>
<name>A0A6C0KV08_9ZZZZ</name>
<organism evidence="5">
    <name type="scientific">viral metagenome</name>
    <dbReference type="NCBI Taxonomy" id="1070528"/>
    <lineage>
        <taxon>unclassified sequences</taxon>
        <taxon>metagenomes</taxon>
        <taxon>organismal metagenomes</taxon>
    </lineage>
</organism>
<dbReference type="EMBL" id="MN740968">
    <property type="protein sequence ID" value="QHU20304.1"/>
    <property type="molecule type" value="Genomic_DNA"/>
</dbReference>
<evidence type="ECO:0000313" key="5">
    <source>
        <dbReference type="EMBL" id="QHU20304.1"/>
    </source>
</evidence>
<dbReference type="InterPro" id="IPR013083">
    <property type="entry name" value="Znf_RING/FYVE/PHD"/>
</dbReference>
<dbReference type="InterPro" id="IPR001841">
    <property type="entry name" value="Znf_RING"/>
</dbReference>